<comment type="function">
    <text evidence="1 13">Produces ATP from ADP in the presence of a proton gradient across the membrane.</text>
</comment>
<evidence type="ECO:0000256" key="12">
    <source>
        <dbReference type="ARBA" id="ARBA00031795"/>
    </source>
</evidence>
<evidence type="ECO:0000256" key="14">
    <source>
        <dbReference type="RuleBase" id="RU003656"/>
    </source>
</evidence>
<feature type="domain" description="ATP synthase epsilon subunit C-terminal" evidence="15">
    <location>
        <begin position="87"/>
        <end position="130"/>
    </location>
</feature>
<accession>A0ABW0TL31</accession>
<keyword evidence="18" id="KW-1185">Reference proteome</keyword>
<dbReference type="InterPro" id="IPR036794">
    <property type="entry name" value="ATP_F1_dsu/esu_C_sf"/>
</dbReference>
<dbReference type="Pfam" id="PF00401">
    <property type="entry name" value="ATP-synt_DE"/>
    <property type="match status" value="1"/>
</dbReference>
<organism evidence="17 18">
    <name type="scientific">Sporosarcina soli</name>
    <dbReference type="NCBI Taxonomy" id="334736"/>
    <lineage>
        <taxon>Bacteria</taxon>
        <taxon>Bacillati</taxon>
        <taxon>Bacillota</taxon>
        <taxon>Bacilli</taxon>
        <taxon>Bacillales</taxon>
        <taxon>Caryophanaceae</taxon>
        <taxon>Sporosarcina</taxon>
    </lineage>
</organism>
<dbReference type="InterPro" id="IPR001469">
    <property type="entry name" value="ATP_synth_F1_dsu/esu"/>
</dbReference>
<dbReference type="InterPro" id="IPR020547">
    <property type="entry name" value="ATP_synth_F1_esu_C"/>
</dbReference>
<dbReference type="Pfam" id="PF02823">
    <property type="entry name" value="ATP-synt_DE_N"/>
    <property type="match status" value="1"/>
</dbReference>
<keyword evidence="8 13" id="KW-0472">Membrane</keyword>
<comment type="subcellular location">
    <subcellularLocation>
        <location evidence="2 13">Cell membrane</location>
        <topology evidence="2 13">Peripheral membrane protein</topology>
    </subcellularLocation>
</comment>
<evidence type="ECO:0000256" key="5">
    <source>
        <dbReference type="ARBA" id="ARBA00022448"/>
    </source>
</evidence>
<dbReference type="NCBIfam" id="NF009980">
    <property type="entry name" value="PRK13446.1"/>
    <property type="match status" value="1"/>
</dbReference>
<keyword evidence="9 13" id="KW-0139">CF(1)</keyword>
<evidence type="ECO:0000256" key="8">
    <source>
        <dbReference type="ARBA" id="ARBA00023136"/>
    </source>
</evidence>
<dbReference type="SUPFAM" id="SSF51344">
    <property type="entry name" value="Epsilon subunit of F1F0-ATP synthase N-terminal domain"/>
    <property type="match status" value="1"/>
</dbReference>
<evidence type="ECO:0000256" key="2">
    <source>
        <dbReference type="ARBA" id="ARBA00004202"/>
    </source>
</evidence>
<reference evidence="18" key="1">
    <citation type="journal article" date="2019" name="Int. J. Syst. Evol. Microbiol.">
        <title>The Global Catalogue of Microorganisms (GCM) 10K type strain sequencing project: providing services to taxonomists for standard genome sequencing and annotation.</title>
        <authorList>
            <consortium name="The Broad Institute Genomics Platform"/>
            <consortium name="The Broad Institute Genome Sequencing Center for Infectious Disease"/>
            <person name="Wu L."/>
            <person name="Ma J."/>
        </authorList>
    </citation>
    <scope>NUCLEOTIDE SEQUENCE [LARGE SCALE GENOMIC DNA]</scope>
    <source>
        <strain evidence="18">CGMCC 4.1434</strain>
    </source>
</reference>
<dbReference type="Gene3D" id="1.20.5.440">
    <property type="entry name" value="ATP synthase delta/epsilon subunit, C-terminal domain"/>
    <property type="match status" value="1"/>
</dbReference>
<evidence type="ECO:0000256" key="1">
    <source>
        <dbReference type="ARBA" id="ARBA00003543"/>
    </source>
</evidence>
<keyword evidence="7 13" id="KW-0406">Ion transport</keyword>
<dbReference type="HAMAP" id="MF_00530">
    <property type="entry name" value="ATP_synth_epsil_bac"/>
    <property type="match status" value="1"/>
</dbReference>
<dbReference type="Gene3D" id="2.60.15.10">
    <property type="entry name" value="F0F1 ATP synthase delta/epsilon subunit, N-terminal"/>
    <property type="match status" value="1"/>
</dbReference>
<keyword evidence="6 13" id="KW-0375">Hydrogen ion transport</keyword>
<evidence type="ECO:0000256" key="6">
    <source>
        <dbReference type="ARBA" id="ARBA00022781"/>
    </source>
</evidence>
<dbReference type="InterPro" id="IPR020546">
    <property type="entry name" value="ATP_synth_F1_dsu/esu_N"/>
</dbReference>
<sequence length="135" mass="14441">MKTVKVNIVTPDGPVAETDANMVIAVTESGEIGILPGHIAMVAPLKIGALRLKKGDATEHVAVHGGFLEIRPDVITVLAQSAEMASSIDLARAQAAAKRAEDQLRAKKDTQEYQMAELGLKRAINRINVYGSRAR</sequence>
<dbReference type="InterPro" id="IPR036771">
    <property type="entry name" value="ATPsynth_dsu/esu_N"/>
</dbReference>
<evidence type="ECO:0000256" key="11">
    <source>
        <dbReference type="ARBA" id="ARBA00030215"/>
    </source>
</evidence>
<keyword evidence="5 13" id="KW-0813">Transport</keyword>
<protein>
    <recommendedName>
        <fullName evidence="4 13">ATP synthase epsilon chain</fullName>
    </recommendedName>
    <alternativeName>
        <fullName evidence="12 13">ATP synthase F1 sector epsilon subunit</fullName>
    </alternativeName>
    <alternativeName>
        <fullName evidence="11 13">F-ATPase epsilon subunit</fullName>
    </alternativeName>
</protein>
<evidence type="ECO:0000256" key="7">
    <source>
        <dbReference type="ARBA" id="ARBA00023065"/>
    </source>
</evidence>
<dbReference type="NCBIfam" id="TIGR01216">
    <property type="entry name" value="ATP_synt_epsi"/>
    <property type="match status" value="1"/>
</dbReference>
<evidence type="ECO:0000256" key="3">
    <source>
        <dbReference type="ARBA" id="ARBA00005712"/>
    </source>
</evidence>
<comment type="subunit">
    <text evidence="13 14">F-type ATPases have 2 components, CF(1) - the catalytic core - and CF(0) - the membrane proton channel. CF(1) has five subunits: alpha(3), beta(3), gamma(1), delta(1), epsilon(1). CF(0) has three main subunits: a, b and c.</text>
</comment>
<dbReference type="EMBL" id="JBHSNO010000005">
    <property type="protein sequence ID" value="MFC5589160.1"/>
    <property type="molecule type" value="Genomic_DNA"/>
</dbReference>
<name>A0ABW0TL31_9BACL</name>
<evidence type="ECO:0000256" key="4">
    <source>
        <dbReference type="ARBA" id="ARBA00014480"/>
    </source>
</evidence>
<evidence type="ECO:0000313" key="18">
    <source>
        <dbReference type="Proteomes" id="UP001596109"/>
    </source>
</evidence>
<comment type="caution">
    <text evidence="17">The sequence shown here is derived from an EMBL/GenBank/DDBJ whole genome shotgun (WGS) entry which is preliminary data.</text>
</comment>
<evidence type="ECO:0000259" key="15">
    <source>
        <dbReference type="Pfam" id="PF00401"/>
    </source>
</evidence>
<dbReference type="SUPFAM" id="SSF46604">
    <property type="entry name" value="Epsilon subunit of F1F0-ATP synthase C-terminal domain"/>
    <property type="match status" value="1"/>
</dbReference>
<keyword evidence="13" id="KW-1003">Cell membrane</keyword>
<dbReference type="CDD" id="cd12152">
    <property type="entry name" value="F1-ATPase_delta"/>
    <property type="match status" value="1"/>
</dbReference>
<keyword evidence="10 13" id="KW-0066">ATP synthesis</keyword>
<dbReference type="Proteomes" id="UP001596109">
    <property type="component" value="Unassembled WGS sequence"/>
</dbReference>
<comment type="similarity">
    <text evidence="3 13 14">Belongs to the ATPase epsilon chain family.</text>
</comment>
<feature type="domain" description="ATP synthase F1 complex delta/epsilon subunit N-terminal" evidence="16">
    <location>
        <begin position="5"/>
        <end position="82"/>
    </location>
</feature>
<evidence type="ECO:0000313" key="17">
    <source>
        <dbReference type="EMBL" id="MFC5589160.1"/>
    </source>
</evidence>
<dbReference type="RefSeq" id="WP_381433378.1">
    <property type="nucleotide sequence ID" value="NZ_JBHSNO010000005.1"/>
</dbReference>
<dbReference type="PANTHER" id="PTHR13822:SF10">
    <property type="entry name" value="ATP SYNTHASE EPSILON CHAIN, CHLOROPLASTIC"/>
    <property type="match status" value="1"/>
</dbReference>
<gene>
    <name evidence="13" type="primary">atpC</name>
    <name evidence="17" type="ORF">ACFPRA_09695</name>
</gene>
<proteinExistence type="inferred from homology"/>
<dbReference type="PANTHER" id="PTHR13822">
    <property type="entry name" value="ATP SYNTHASE DELTA/EPSILON CHAIN"/>
    <property type="match status" value="1"/>
</dbReference>
<evidence type="ECO:0000259" key="16">
    <source>
        <dbReference type="Pfam" id="PF02823"/>
    </source>
</evidence>
<evidence type="ECO:0000256" key="10">
    <source>
        <dbReference type="ARBA" id="ARBA00023310"/>
    </source>
</evidence>
<dbReference type="NCBIfam" id="NF001846">
    <property type="entry name" value="PRK00571.1-3"/>
    <property type="match status" value="1"/>
</dbReference>
<evidence type="ECO:0000256" key="9">
    <source>
        <dbReference type="ARBA" id="ARBA00023196"/>
    </source>
</evidence>
<evidence type="ECO:0000256" key="13">
    <source>
        <dbReference type="HAMAP-Rule" id="MF_00530"/>
    </source>
</evidence>